<dbReference type="EMBL" id="AJJU01000003">
    <property type="protein sequence ID" value="EID76147.1"/>
    <property type="molecule type" value="Genomic_DNA"/>
</dbReference>
<feature type="domain" description="FAD dependent oxidoreductase" evidence="2">
    <location>
        <begin position="3"/>
        <end position="325"/>
    </location>
</feature>
<accession>I0WID1</accession>
<dbReference type="eggNOG" id="COG0665">
    <property type="taxonomic scope" value="Bacteria"/>
</dbReference>
<evidence type="ECO:0000256" key="1">
    <source>
        <dbReference type="ARBA" id="ARBA00023002"/>
    </source>
</evidence>
<dbReference type="OrthoDB" id="214253at2"/>
<dbReference type="Gene3D" id="3.30.9.10">
    <property type="entry name" value="D-Amino Acid Oxidase, subunit A, domain 2"/>
    <property type="match status" value="1"/>
</dbReference>
<reference evidence="3 4" key="1">
    <citation type="journal article" date="2012" name="J. Bacteriol.">
        <title>Genome Sequence of the Halotolerant Bacterium Imtechella halotolerans K1T.</title>
        <authorList>
            <person name="Kumar S."/>
            <person name="Vikram S."/>
            <person name="Subramanian S."/>
            <person name="Raghava G.P."/>
            <person name="Pinnaka A.K."/>
        </authorList>
    </citation>
    <scope>NUCLEOTIDE SEQUENCE [LARGE SCALE GENOMIC DNA]</scope>
    <source>
        <strain evidence="3 4">K1</strain>
    </source>
</reference>
<proteinExistence type="predicted"/>
<comment type="caution">
    <text evidence="3">The sequence shown here is derived from an EMBL/GenBank/DDBJ whole genome shotgun (WGS) entry which is preliminary data.</text>
</comment>
<dbReference type="SUPFAM" id="SSF51971">
    <property type="entry name" value="Nucleotide-binding domain"/>
    <property type="match status" value="1"/>
</dbReference>
<dbReference type="PATRIC" id="fig|946077.3.peg.887"/>
<name>I0WID1_9FLAO</name>
<dbReference type="InterPro" id="IPR006076">
    <property type="entry name" value="FAD-dep_OxRdtase"/>
</dbReference>
<dbReference type="PANTHER" id="PTHR13847">
    <property type="entry name" value="SARCOSINE DEHYDROGENASE-RELATED"/>
    <property type="match status" value="1"/>
</dbReference>
<dbReference type="AlphaFoldDB" id="I0WID1"/>
<dbReference type="GO" id="GO:0005737">
    <property type="term" value="C:cytoplasm"/>
    <property type="evidence" value="ECO:0007669"/>
    <property type="project" value="TreeGrafter"/>
</dbReference>
<evidence type="ECO:0000313" key="3">
    <source>
        <dbReference type="EMBL" id="EID76147.1"/>
    </source>
</evidence>
<dbReference type="STRING" id="946077.W5A_04354"/>
<dbReference type="Gene3D" id="3.50.50.60">
    <property type="entry name" value="FAD/NAD(P)-binding domain"/>
    <property type="match status" value="1"/>
</dbReference>
<sequence>MVDYLIVGAGLAGIGLAHTLRSKGRSFVVIDDGSQKSSSVAGGMYNPVILKRFTPVWQADAQLAKLAPFYADMEDFLGCSLNFPLPVYRIFSSVEEQNNWFSATDNPLLQPYMSSNIRKNSYTTINAPYGFGEVLHAGRVDFGKAQQDYKRRLKEEGLFYEETFDYTAITSDVDGVTYKNIRAKHLVFCEGYGLKNNPFFNYLPLRGTKGQVLIIRSEELNVNEVIKSGAFIIPLGDNMYKIGATYEQDDKTQNVTEEAKNELLRKLKNFMNCSFELISQEAGIRPTVSDRRPLVGAHPEYNNIYIINGLGSRGVMIAPYVAEQLYQFIEAKEPLEAAISIDRFKRYYS</sequence>
<evidence type="ECO:0000259" key="2">
    <source>
        <dbReference type="Pfam" id="PF01266"/>
    </source>
</evidence>
<gene>
    <name evidence="3" type="ORF">W5A_04354</name>
</gene>
<dbReference type="SUPFAM" id="SSF54373">
    <property type="entry name" value="FAD-linked reductases, C-terminal domain"/>
    <property type="match status" value="1"/>
</dbReference>
<dbReference type="InterPro" id="IPR036188">
    <property type="entry name" value="FAD/NAD-bd_sf"/>
</dbReference>
<dbReference type="Proteomes" id="UP000005938">
    <property type="component" value="Unassembled WGS sequence"/>
</dbReference>
<keyword evidence="1" id="KW-0560">Oxidoreductase</keyword>
<keyword evidence="4" id="KW-1185">Reference proteome</keyword>
<organism evidence="3 4">
    <name type="scientific">Imtechella halotolerans K1</name>
    <dbReference type="NCBI Taxonomy" id="946077"/>
    <lineage>
        <taxon>Bacteria</taxon>
        <taxon>Pseudomonadati</taxon>
        <taxon>Bacteroidota</taxon>
        <taxon>Flavobacteriia</taxon>
        <taxon>Flavobacteriales</taxon>
        <taxon>Flavobacteriaceae</taxon>
        <taxon>Imtechella</taxon>
    </lineage>
</organism>
<dbReference type="Pfam" id="PF01266">
    <property type="entry name" value="DAO"/>
    <property type="match status" value="1"/>
</dbReference>
<evidence type="ECO:0000313" key="4">
    <source>
        <dbReference type="Proteomes" id="UP000005938"/>
    </source>
</evidence>
<dbReference type="RefSeq" id="WP_008237831.1">
    <property type="nucleotide sequence ID" value="NZ_AJJU01000003.1"/>
</dbReference>
<protein>
    <submittedName>
        <fullName evidence="3">FAD dependent oxidoreductase</fullName>
    </submittedName>
</protein>
<dbReference type="GO" id="GO:0016491">
    <property type="term" value="F:oxidoreductase activity"/>
    <property type="evidence" value="ECO:0007669"/>
    <property type="project" value="UniProtKB-KW"/>
</dbReference>
<dbReference type="PANTHER" id="PTHR13847:SF289">
    <property type="entry name" value="GLYCINE OXIDASE"/>
    <property type="match status" value="1"/>
</dbReference>